<dbReference type="AlphaFoldDB" id="A0A5C6MAY1"/>
<dbReference type="EMBL" id="SRHE01000057">
    <property type="protein sequence ID" value="TWW11517.1"/>
    <property type="molecule type" value="Genomic_DNA"/>
</dbReference>
<comment type="caution">
    <text evidence="2">The sequence shown here is derived from an EMBL/GenBank/DDBJ whole genome shotgun (WGS) entry which is preliminary data.</text>
</comment>
<organism evidence="2 3">
    <name type="scientific">Planctomyces bekefii</name>
    <dbReference type="NCBI Taxonomy" id="1653850"/>
    <lineage>
        <taxon>Bacteria</taxon>
        <taxon>Pseudomonadati</taxon>
        <taxon>Planctomycetota</taxon>
        <taxon>Planctomycetia</taxon>
        <taxon>Planctomycetales</taxon>
        <taxon>Planctomycetaceae</taxon>
        <taxon>Planctomyces</taxon>
    </lineage>
</organism>
<keyword evidence="3" id="KW-1185">Reference proteome</keyword>
<reference evidence="2 3" key="2">
    <citation type="submission" date="2019-08" db="EMBL/GenBank/DDBJ databases">
        <authorList>
            <person name="Henke P."/>
        </authorList>
    </citation>
    <scope>NUCLEOTIDE SEQUENCE [LARGE SCALE GENOMIC DNA]</scope>
    <source>
        <strain evidence="2">Phe10_nw2017</strain>
    </source>
</reference>
<evidence type="ECO:0000256" key="1">
    <source>
        <dbReference type="SAM" id="SignalP"/>
    </source>
</evidence>
<gene>
    <name evidence="2" type="ORF">E3A20_04760</name>
</gene>
<evidence type="ECO:0000313" key="2">
    <source>
        <dbReference type="EMBL" id="TWW11517.1"/>
    </source>
</evidence>
<accession>A0A5C6MAY1</accession>
<sequence>MFWATLSLFVLLSSGVVSAQDEWVSKVIQRPAVDGQIWYRASKTVTCVKGASGGSAGACPSIQILVVSDDCTTQIAAQQNWFAKVQELKKQGNALYPCYASNCEVDETYPPALAINPGSGDQPLKMDPIGCGRHRVECLVQLSSGFAIYVTGGGRTLKLAWQDLYVKARKIEAWRGEKIIGYEDCLKWKLKQSKVR</sequence>
<reference evidence="2 3" key="1">
    <citation type="submission" date="2019-08" db="EMBL/GenBank/DDBJ databases">
        <title>100 year-old enigma solved: identification of Planctomyces bekefii, the type genus and species of the phylum Planctomycetes.</title>
        <authorList>
            <person name="Svetlana D.N."/>
            <person name="Overmann J."/>
        </authorList>
    </citation>
    <scope>NUCLEOTIDE SEQUENCE [LARGE SCALE GENOMIC DNA]</scope>
    <source>
        <strain evidence="2">Phe10_nw2017</strain>
    </source>
</reference>
<keyword evidence="1" id="KW-0732">Signal</keyword>
<dbReference type="Proteomes" id="UP000321083">
    <property type="component" value="Unassembled WGS sequence"/>
</dbReference>
<protein>
    <submittedName>
        <fullName evidence="2">Uncharacterized protein</fullName>
    </submittedName>
</protein>
<proteinExistence type="predicted"/>
<feature type="signal peptide" evidence="1">
    <location>
        <begin position="1"/>
        <end position="19"/>
    </location>
</feature>
<feature type="chain" id="PRO_5022837948" evidence="1">
    <location>
        <begin position="20"/>
        <end position="196"/>
    </location>
</feature>
<name>A0A5C6MAY1_9PLAN</name>
<evidence type="ECO:0000313" key="3">
    <source>
        <dbReference type="Proteomes" id="UP000321083"/>
    </source>
</evidence>